<evidence type="ECO:0000256" key="5">
    <source>
        <dbReference type="ARBA" id="ARBA00022833"/>
    </source>
</evidence>
<reference evidence="14" key="1">
    <citation type="journal article" date="2014" name="Science">
        <title>The coffee genome provides insight into the convergent evolution of caffeine biosynthesis.</title>
        <authorList>
            <person name="Denoeud F."/>
            <person name="Carretero-Paulet L."/>
            <person name="Dereeper A."/>
            <person name="Droc G."/>
            <person name="Guyot R."/>
            <person name="Pietrella M."/>
            <person name="Zheng C."/>
            <person name="Alberti A."/>
            <person name="Anthony F."/>
            <person name="Aprea G."/>
            <person name="Aury J.M."/>
            <person name="Bento P."/>
            <person name="Bernard M."/>
            <person name="Bocs S."/>
            <person name="Campa C."/>
            <person name="Cenci A."/>
            <person name="Combes M.C."/>
            <person name="Crouzillat D."/>
            <person name="Da Silva C."/>
            <person name="Daddiego L."/>
            <person name="De Bellis F."/>
            <person name="Dussert S."/>
            <person name="Garsmeur O."/>
            <person name="Gayraud T."/>
            <person name="Guignon V."/>
            <person name="Jahn K."/>
            <person name="Jamilloux V."/>
            <person name="Joet T."/>
            <person name="Labadie K."/>
            <person name="Lan T."/>
            <person name="Leclercq J."/>
            <person name="Lepelley M."/>
            <person name="Leroy T."/>
            <person name="Li L.T."/>
            <person name="Librado P."/>
            <person name="Lopez L."/>
            <person name="Munoz A."/>
            <person name="Noel B."/>
            <person name="Pallavicini A."/>
            <person name="Perrotta G."/>
            <person name="Poncet V."/>
            <person name="Pot D."/>
            <person name="Priyono X."/>
            <person name="Rigoreau M."/>
            <person name="Rouard M."/>
            <person name="Rozas J."/>
            <person name="Tranchant-Dubreuil C."/>
            <person name="VanBuren R."/>
            <person name="Zhang Q."/>
            <person name="Andrade A.C."/>
            <person name="Argout X."/>
            <person name="Bertrand B."/>
            <person name="de Kochko A."/>
            <person name="Graziosi G."/>
            <person name="Henry R.J."/>
            <person name="Jayarama X."/>
            <person name="Ming R."/>
            <person name="Nagai C."/>
            <person name="Rounsley S."/>
            <person name="Sankoff D."/>
            <person name="Giuliano G."/>
            <person name="Albert V.A."/>
            <person name="Wincker P."/>
            <person name="Lashermes P."/>
        </authorList>
    </citation>
    <scope>NUCLEOTIDE SEQUENCE [LARGE SCALE GENOMIC DNA]</scope>
    <source>
        <strain evidence="14">cv. DH200-94</strain>
    </source>
</reference>
<feature type="binding site" evidence="9">
    <location>
        <position position="103"/>
    </location>
    <ligand>
        <name>Zn(2+)</name>
        <dbReference type="ChEBI" id="CHEBI:29105"/>
        <label>2</label>
    </ligand>
</feature>
<feature type="binding site" evidence="9">
    <location>
        <position position="4"/>
    </location>
    <ligand>
        <name>Zn(2+)</name>
        <dbReference type="ChEBI" id="CHEBI:29105"/>
        <label>1</label>
    </ligand>
</feature>
<feature type="zinc finger region" description="C4-type" evidence="10">
    <location>
        <begin position="4"/>
        <end position="29"/>
    </location>
</feature>
<dbReference type="STRING" id="49390.A0A068UVN0"/>
<dbReference type="Proteomes" id="UP000295252">
    <property type="component" value="Chromosome VIII"/>
</dbReference>
<dbReference type="GO" id="GO:0006386">
    <property type="term" value="P:termination of RNA polymerase III transcription"/>
    <property type="evidence" value="ECO:0007669"/>
    <property type="project" value="TreeGrafter"/>
</dbReference>
<comment type="function">
    <text evidence="8">DNA-dependent RNA polymerase catalyzes the transcription of DNA into RNA using the four ribonucleoside triphosphates as substrates.</text>
</comment>
<dbReference type="InterPro" id="IPR012164">
    <property type="entry name" value="Rpa12/Rpb9/Rpc10/TFS"/>
</dbReference>
<dbReference type="PANTHER" id="PTHR11239">
    <property type="entry name" value="DNA-DIRECTED RNA POLYMERASE"/>
    <property type="match status" value="1"/>
</dbReference>
<evidence type="ECO:0000256" key="6">
    <source>
        <dbReference type="ARBA" id="ARBA00023015"/>
    </source>
</evidence>
<evidence type="ECO:0000313" key="14">
    <source>
        <dbReference type="Proteomes" id="UP000295252"/>
    </source>
</evidence>
<dbReference type="EMBL" id="HG739142">
    <property type="protein sequence ID" value="CDP11663.1"/>
    <property type="molecule type" value="Genomic_DNA"/>
</dbReference>
<dbReference type="PROSITE" id="PS00466">
    <property type="entry name" value="ZF_TFIIS_1"/>
    <property type="match status" value="1"/>
</dbReference>
<dbReference type="SMART" id="SM00440">
    <property type="entry name" value="ZnF_C2C2"/>
    <property type="match status" value="1"/>
</dbReference>
<organism evidence="13 14">
    <name type="scientific">Coffea canephora</name>
    <name type="common">Robusta coffee</name>
    <dbReference type="NCBI Taxonomy" id="49390"/>
    <lineage>
        <taxon>Eukaryota</taxon>
        <taxon>Viridiplantae</taxon>
        <taxon>Streptophyta</taxon>
        <taxon>Embryophyta</taxon>
        <taxon>Tracheophyta</taxon>
        <taxon>Spermatophyta</taxon>
        <taxon>Magnoliopsida</taxon>
        <taxon>eudicotyledons</taxon>
        <taxon>Gunneridae</taxon>
        <taxon>Pentapetalae</taxon>
        <taxon>asterids</taxon>
        <taxon>lamiids</taxon>
        <taxon>Gentianales</taxon>
        <taxon>Rubiaceae</taxon>
        <taxon>Ixoroideae</taxon>
        <taxon>Gardenieae complex</taxon>
        <taxon>Bertiereae - Coffeeae clade</taxon>
        <taxon>Coffeeae</taxon>
        <taxon>Coffea</taxon>
    </lineage>
</organism>
<evidence type="ECO:0000313" key="13">
    <source>
        <dbReference type="EMBL" id="CDP11663.1"/>
    </source>
</evidence>
<evidence type="ECO:0000256" key="1">
    <source>
        <dbReference type="ARBA" id="ARBA00004123"/>
    </source>
</evidence>
<dbReference type="Gramene" id="CDP11663">
    <property type="protein sequence ID" value="CDP11663"/>
    <property type="gene ID" value="GSCOC_T00034082001"/>
</dbReference>
<evidence type="ECO:0000256" key="2">
    <source>
        <dbReference type="ARBA" id="ARBA00022478"/>
    </source>
</evidence>
<dbReference type="FunCoup" id="A0A068UVN0">
    <property type="interactions" value="2542"/>
</dbReference>
<keyword evidence="6" id="KW-0805">Transcription regulation</keyword>
<dbReference type="CDD" id="cd10509">
    <property type="entry name" value="Zn-ribbon_RPC11"/>
    <property type="match status" value="1"/>
</dbReference>
<keyword evidence="4 10" id="KW-0863">Zinc-finger</keyword>
<keyword evidence="14" id="KW-1185">Reference proteome</keyword>
<dbReference type="GO" id="GO:0008270">
    <property type="term" value="F:zinc ion binding"/>
    <property type="evidence" value="ECO:0007669"/>
    <property type="project" value="UniProtKB-KW"/>
</dbReference>
<dbReference type="InterPro" id="IPR006288">
    <property type="entry name" value="TFS"/>
</dbReference>
<dbReference type="SMART" id="SM00661">
    <property type="entry name" value="RPOL9"/>
    <property type="match status" value="1"/>
</dbReference>
<feature type="binding site" evidence="9">
    <location>
        <position position="26"/>
    </location>
    <ligand>
        <name>Zn(2+)</name>
        <dbReference type="ChEBI" id="CHEBI:29105"/>
        <label>1</label>
    </ligand>
</feature>
<comment type="subcellular location">
    <subcellularLocation>
        <location evidence="1 8">Nucleus</location>
    </subcellularLocation>
</comment>
<dbReference type="GO" id="GO:0003899">
    <property type="term" value="F:DNA-directed RNA polymerase activity"/>
    <property type="evidence" value="ECO:0007669"/>
    <property type="project" value="InterPro"/>
</dbReference>
<proteinExistence type="inferred from homology"/>
<keyword evidence="2 8" id="KW-0240">DNA-directed RNA polymerase</keyword>
<feature type="binding site" evidence="9">
    <location>
        <position position="100"/>
    </location>
    <ligand>
        <name>Zn(2+)</name>
        <dbReference type="ChEBI" id="CHEBI:29105"/>
        <label>2</label>
    </ligand>
</feature>
<dbReference type="Pfam" id="PF01096">
    <property type="entry name" value="Zn_ribbon_TFIIS"/>
    <property type="match status" value="1"/>
</dbReference>
<keyword evidence="8 11" id="KW-0804">Transcription</keyword>
<evidence type="ECO:0000256" key="10">
    <source>
        <dbReference type="PIRSR" id="PIRSR005586-2"/>
    </source>
</evidence>
<dbReference type="AlphaFoldDB" id="A0A068UVN0"/>
<dbReference type="PROSITE" id="PS51133">
    <property type="entry name" value="ZF_TFIIS_2"/>
    <property type="match status" value="1"/>
</dbReference>
<dbReference type="OMA" id="MEFCDEC"/>
<keyword evidence="7 8" id="KW-0539">Nucleus</keyword>
<protein>
    <recommendedName>
        <fullName evidence="8">DNA-directed RNA polymerase subunit</fullName>
    </recommendedName>
</protein>
<dbReference type="PIRSF" id="PIRSF005586">
    <property type="entry name" value="RNApol_RpoM"/>
    <property type="match status" value="1"/>
</dbReference>
<evidence type="ECO:0000256" key="3">
    <source>
        <dbReference type="ARBA" id="ARBA00022723"/>
    </source>
</evidence>
<dbReference type="GO" id="GO:0003676">
    <property type="term" value="F:nucleic acid binding"/>
    <property type="evidence" value="ECO:0007669"/>
    <property type="project" value="InterPro"/>
</dbReference>
<dbReference type="GO" id="GO:0005666">
    <property type="term" value="C:RNA polymerase III complex"/>
    <property type="evidence" value="ECO:0007669"/>
    <property type="project" value="TreeGrafter"/>
</dbReference>
<dbReference type="OrthoDB" id="282152at2759"/>
<sequence>MEFCPTCGMLLQYELPHMDRPARFFCPTCPYVCHIDSKVKIKRKHRLVKKELDPIISKDDELEHLPETEAPCPNCGHLKAAFGQQQTRSADEPMTTYYTCKKCRHNWKED</sequence>
<keyword evidence="5 9" id="KW-0862">Zinc</keyword>
<feature type="binding site" evidence="9">
    <location>
        <position position="72"/>
    </location>
    <ligand>
        <name>Zn(2+)</name>
        <dbReference type="ChEBI" id="CHEBI:29105"/>
        <label>2</label>
    </ligand>
</feature>
<feature type="binding site" evidence="9">
    <location>
        <position position="29"/>
    </location>
    <ligand>
        <name>Zn(2+)</name>
        <dbReference type="ChEBI" id="CHEBI:29105"/>
        <label>1</label>
    </ligand>
</feature>
<evidence type="ECO:0000256" key="11">
    <source>
        <dbReference type="RuleBase" id="RU003474"/>
    </source>
</evidence>
<evidence type="ECO:0000256" key="7">
    <source>
        <dbReference type="ARBA" id="ARBA00023242"/>
    </source>
</evidence>
<feature type="domain" description="TFIIS-type" evidence="12">
    <location>
        <begin position="68"/>
        <end position="108"/>
    </location>
</feature>
<dbReference type="InterPro" id="IPR001529">
    <property type="entry name" value="Zn_ribbon_RPB9"/>
</dbReference>
<dbReference type="InterPro" id="IPR034014">
    <property type="entry name" value="Zn_ribbon_RPC11_C"/>
</dbReference>
<evidence type="ECO:0000256" key="8">
    <source>
        <dbReference type="PIRNR" id="PIRNR005586"/>
    </source>
</evidence>
<dbReference type="PhylomeDB" id="A0A068UVN0"/>
<dbReference type="InterPro" id="IPR001222">
    <property type="entry name" value="Znf_TFIIS"/>
</dbReference>
<dbReference type="Gene3D" id="2.20.70.10">
    <property type="match status" value="1"/>
</dbReference>
<feature type="binding site" evidence="9">
    <location>
        <position position="7"/>
    </location>
    <ligand>
        <name>Zn(2+)</name>
        <dbReference type="ChEBI" id="CHEBI:29105"/>
        <label>1</label>
    </ligand>
</feature>
<evidence type="ECO:0000259" key="12">
    <source>
        <dbReference type="PROSITE" id="PS51133"/>
    </source>
</evidence>
<evidence type="ECO:0000256" key="4">
    <source>
        <dbReference type="ARBA" id="ARBA00022771"/>
    </source>
</evidence>
<dbReference type="SUPFAM" id="SSF57783">
    <property type="entry name" value="Zinc beta-ribbon"/>
    <property type="match status" value="1"/>
</dbReference>
<dbReference type="NCBIfam" id="TIGR01384">
    <property type="entry name" value="TFS_arch"/>
    <property type="match status" value="1"/>
</dbReference>
<comment type="similarity">
    <text evidence="8 11">Belongs to the archaeal rpoM/eukaryotic RPA12/RPB9/RPC11 RNA polymerase family.</text>
</comment>
<dbReference type="Gene3D" id="2.20.25.10">
    <property type="match status" value="1"/>
</dbReference>
<feature type="binding site" evidence="9">
    <location>
        <position position="75"/>
    </location>
    <ligand>
        <name>Zn(2+)</name>
        <dbReference type="ChEBI" id="CHEBI:29105"/>
        <label>2</label>
    </ligand>
</feature>
<dbReference type="PANTHER" id="PTHR11239:SF12">
    <property type="entry name" value="DNA-DIRECTED RNA POLYMERASE III SUBUNIT RPC10"/>
    <property type="match status" value="1"/>
</dbReference>
<dbReference type="GO" id="GO:0006355">
    <property type="term" value="P:regulation of DNA-templated transcription"/>
    <property type="evidence" value="ECO:0007669"/>
    <property type="project" value="InterPro"/>
</dbReference>
<name>A0A068UVN0_COFCA</name>
<dbReference type="InterPro" id="IPR029401">
    <property type="entry name" value="Nudix_N"/>
</dbReference>
<gene>
    <name evidence="13" type="ORF">GSCOC_T00034082001</name>
</gene>
<dbReference type="Pfam" id="PF14803">
    <property type="entry name" value="Zn_ribbon_Nudix"/>
    <property type="match status" value="1"/>
</dbReference>
<dbReference type="InParanoid" id="A0A068UVN0"/>
<keyword evidence="3 9" id="KW-0479">Metal-binding</keyword>
<accession>A0A068UVN0</accession>
<evidence type="ECO:0000256" key="9">
    <source>
        <dbReference type="PIRSR" id="PIRSR005586-1"/>
    </source>
</evidence>